<feature type="non-terminal residue" evidence="2">
    <location>
        <position position="151"/>
    </location>
</feature>
<dbReference type="SUPFAM" id="SSF56672">
    <property type="entry name" value="DNA/RNA polymerases"/>
    <property type="match status" value="1"/>
</dbReference>
<gene>
    <name evidence="2" type="primary">pol</name>
    <name evidence="2" type="ORF">CR513_46897</name>
</gene>
<dbReference type="InterPro" id="IPR043502">
    <property type="entry name" value="DNA/RNA_pol_sf"/>
</dbReference>
<dbReference type="InterPro" id="IPR050951">
    <property type="entry name" value="Retrovirus_Pol_polyprotein"/>
</dbReference>
<protein>
    <submittedName>
        <fullName evidence="2">Retrovirus-related Pol polyprotein from transposon gypsy</fullName>
    </submittedName>
</protein>
<evidence type="ECO:0000259" key="1">
    <source>
        <dbReference type="Pfam" id="PF00078"/>
    </source>
</evidence>
<feature type="domain" description="Reverse transcriptase" evidence="1">
    <location>
        <begin position="1"/>
        <end position="65"/>
    </location>
</feature>
<keyword evidence="3" id="KW-1185">Reference proteome</keyword>
<dbReference type="InterPro" id="IPR043128">
    <property type="entry name" value="Rev_trsase/Diguanyl_cyclase"/>
</dbReference>
<sequence>MFTRLMNHVLSSIIGRCMVVYFDDVLVYFACLDDHITHVQQVLQLLKDEFMYGVQVYKEKVKAIQSWPTLMSGFASFYRCFVRDFNIIVAPLNEIIKKDVGFRLSNAHVQTLPKFHKSFVLEYDVFNMGEEYPIVLFSEKLKEIPRLSNSK</sequence>
<proteinExistence type="predicted"/>
<dbReference type="InterPro" id="IPR000477">
    <property type="entry name" value="RT_dom"/>
</dbReference>
<dbReference type="PANTHER" id="PTHR37984">
    <property type="entry name" value="PROTEIN CBG26694"/>
    <property type="match status" value="1"/>
</dbReference>
<dbReference type="Gene3D" id="3.30.70.270">
    <property type="match status" value="1"/>
</dbReference>
<accession>A0A371F5Q9</accession>
<evidence type="ECO:0000313" key="3">
    <source>
        <dbReference type="Proteomes" id="UP000257109"/>
    </source>
</evidence>
<organism evidence="2 3">
    <name type="scientific">Mucuna pruriens</name>
    <name type="common">Velvet bean</name>
    <name type="synonym">Dolichos pruriens</name>
    <dbReference type="NCBI Taxonomy" id="157652"/>
    <lineage>
        <taxon>Eukaryota</taxon>
        <taxon>Viridiplantae</taxon>
        <taxon>Streptophyta</taxon>
        <taxon>Embryophyta</taxon>
        <taxon>Tracheophyta</taxon>
        <taxon>Spermatophyta</taxon>
        <taxon>Magnoliopsida</taxon>
        <taxon>eudicotyledons</taxon>
        <taxon>Gunneridae</taxon>
        <taxon>Pentapetalae</taxon>
        <taxon>rosids</taxon>
        <taxon>fabids</taxon>
        <taxon>Fabales</taxon>
        <taxon>Fabaceae</taxon>
        <taxon>Papilionoideae</taxon>
        <taxon>50 kb inversion clade</taxon>
        <taxon>NPAAA clade</taxon>
        <taxon>indigoferoid/millettioid clade</taxon>
        <taxon>Phaseoleae</taxon>
        <taxon>Mucuna</taxon>
    </lineage>
</organism>
<dbReference type="PANTHER" id="PTHR37984:SF5">
    <property type="entry name" value="PROTEIN NYNRIN-LIKE"/>
    <property type="match status" value="1"/>
</dbReference>
<evidence type="ECO:0000313" key="2">
    <source>
        <dbReference type="EMBL" id="RDX73493.1"/>
    </source>
</evidence>
<comment type="caution">
    <text evidence="2">The sequence shown here is derived from an EMBL/GenBank/DDBJ whole genome shotgun (WGS) entry which is preliminary data.</text>
</comment>
<dbReference type="Proteomes" id="UP000257109">
    <property type="component" value="Unassembled WGS sequence"/>
</dbReference>
<reference evidence="2" key="1">
    <citation type="submission" date="2018-05" db="EMBL/GenBank/DDBJ databases">
        <title>Draft genome of Mucuna pruriens seed.</title>
        <authorList>
            <person name="Nnadi N.E."/>
            <person name="Vos R."/>
            <person name="Hasami M.H."/>
            <person name="Devisetty U.K."/>
            <person name="Aguiy J.C."/>
        </authorList>
    </citation>
    <scope>NUCLEOTIDE SEQUENCE [LARGE SCALE GENOMIC DNA]</scope>
    <source>
        <strain evidence="2">JCA_2017</strain>
    </source>
</reference>
<dbReference type="EMBL" id="QJKJ01010507">
    <property type="protein sequence ID" value="RDX73493.1"/>
    <property type="molecule type" value="Genomic_DNA"/>
</dbReference>
<feature type="non-terminal residue" evidence="2">
    <location>
        <position position="1"/>
    </location>
</feature>
<dbReference type="Pfam" id="PF00078">
    <property type="entry name" value="RVT_1"/>
    <property type="match status" value="1"/>
</dbReference>
<name>A0A371F5Q9_MUCPR</name>
<dbReference type="OrthoDB" id="2020560at2759"/>
<dbReference type="AlphaFoldDB" id="A0A371F5Q9"/>